<accession>A0A392P4B2</accession>
<name>A0A392P4B2_9FABA</name>
<protein>
    <submittedName>
        <fullName evidence="1">Uncharacterized protein</fullName>
    </submittedName>
</protein>
<keyword evidence="2" id="KW-1185">Reference proteome</keyword>
<proteinExistence type="predicted"/>
<reference evidence="1 2" key="1">
    <citation type="journal article" date="2018" name="Front. Plant Sci.">
        <title>Red Clover (Trifolium pratense) and Zigzag Clover (T. medium) - A Picture of Genomic Similarities and Differences.</title>
        <authorList>
            <person name="Dluhosova J."/>
            <person name="Istvanek J."/>
            <person name="Nedelnik J."/>
            <person name="Repkova J."/>
        </authorList>
    </citation>
    <scope>NUCLEOTIDE SEQUENCE [LARGE SCALE GENOMIC DNA]</scope>
    <source>
        <strain evidence="2">cv. 10/8</strain>
        <tissue evidence="1">Leaf</tissue>
    </source>
</reference>
<dbReference type="EMBL" id="LXQA010063252">
    <property type="protein sequence ID" value="MCI06837.1"/>
    <property type="molecule type" value="Genomic_DNA"/>
</dbReference>
<organism evidence="1 2">
    <name type="scientific">Trifolium medium</name>
    <dbReference type="NCBI Taxonomy" id="97028"/>
    <lineage>
        <taxon>Eukaryota</taxon>
        <taxon>Viridiplantae</taxon>
        <taxon>Streptophyta</taxon>
        <taxon>Embryophyta</taxon>
        <taxon>Tracheophyta</taxon>
        <taxon>Spermatophyta</taxon>
        <taxon>Magnoliopsida</taxon>
        <taxon>eudicotyledons</taxon>
        <taxon>Gunneridae</taxon>
        <taxon>Pentapetalae</taxon>
        <taxon>rosids</taxon>
        <taxon>fabids</taxon>
        <taxon>Fabales</taxon>
        <taxon>Fabaceae</taxon>
        <taxon>Papilionoideae</taxon>
        <taxon>50 kb inversion clade</taxon>
        <taxon>NPAAA clade</taxon>
        <taxon>Hologalegina</taxon>
        <taxon>IRL clade</taxon>
        <taxon>Trifolieae</taxon>
        <taxon>Trifolium</taxon>
    </lineage>
</organism>
<dbReference type="Proteomes" id="UP000265520">
    <property type="component" value="Unassembled WGS sequence"/>
</dbReference>
<evidence type="ECO:0000313" key="2">
    <source>
        <dbReference type="Proteomes" id="UP000265520"/>
    </source>
</evidence>
<comment type="caution">
    <text evidence="1">The sequence shown here is derived from an EMBL/GenBank/DDBJ whole genome shotgun (WGS) entry which is preliminary data.</text>
</comment>
<evidence type="ECO:0000313" key="1">
    <source>
        <dbReference type="EMBL" id="MCI06837.1"/>
    </source>
</evidence>
<sequence length="138" mass="15511">WIGVNSVMHNECITHFDVFTKIAQRSNGTEAGLRTICCSDYGTGQITFVELVESKVKKLQLRYFSMDDKSSYLPRNCQVNGDIIITVLKNLGSLRVLWVASLKFVSVWLWTEGLIVNFVSGSSLFRGLLVARAEIPSY</sequence>
<feature type="non-terminal residue" evidence="1">
    <location>
        <position position="1"/>
    </location>
</feature>
<dbReference type="AlphaFoldDB" id="A0A392P4B2"/>